<evidence type="ECO:0000313" key="2">
    <source>
        <dbReference type="EMBL" id="KAK3918259.1"/>
    </source>
</evidence>
<dbReference type="AlphaFoldDB" id="A0AAE1LGW1"/>
<feature type="region of interest" description="Disordered" evidence="1">
    <location>
        <begin position="107"/>
        <end position="130"/>
    </location>
</feature>
<name>A0AAE1LGW1_9NEOP</name>
<sequence>MPPSAQVLRADEFAPKDGVTWIDEGQEREWITKKGNIRGTILKIGKRTDLKKLRVTAAGVVVTGEDDDHPVESFVSTRRNEIAKQNKARDSNIQQMDSFLHDRGPGALPLSQLGATTSRPKPNRRPKQRSEEYLQNLDMRLKTLPCFTCRPGDRELYKNKGVFMNGADLYLIKLQYHNNPAGMLRALLTQLIPEDILNQDGLSYGGTKSTVRIPDNIMAAVTSYVGMNAKGLPFSLNKVLNNFLHKRRGSQFKNLSTAASSATIPSSSHLQTTPVQPTPMQSISLQATPMHAMSVQSTFPSGQPLNHSDWPTTESFSTDLSPSGAALFPSEQSDDTSTSEVLTINRYLIENIG</sequence>
<accession>A0AAE1LGW1</accession>
<proteinExistence type="predicted"/>
<keyword evidence="3" id="KW-1185">Reference proteome</keyword>
<reference evidence="2" key="1">
    <citation type="submission" date="2021-07" db="EMBL/GenBank/DDBJ databases">
        <authorList>
            <person name="Catto M.A."/>
            <person name="Jacobson A."/>
            <person name="Kennedy G."/>
            <person name="Labadie P."/>
            <person name="Hunt B.G."/>
            <person name="Srinivasan R."/>
        </authorList>
    </citation>
    <scope>NUCLEOTIDE SEQUENCE</scope>
    <source>
        <strain evidence="2">PL_HMW_Pooled</strain>
        <tissue evidence="2">Head</tissue>
    </source>
</reference>
<feature type="region of interest" description="Disordered" evidence="1">
    <location>
        <begin position="293"/>
        <end position="336"/>
    </location>
</feature>
<dbReference type="EMBL" id="JAHWGI010000917">
    <property type="protein sequence ID" value="KAK3918259.1"/>
    <property type="molecule type" value="Genomic_DNA"/>
</dbReference>
<feature type="compositionally biased region" description="Polar residues" evidence="1">
    <location>
        <begin position="294"/>
        <end position="321"/>
    </location>
</feature>
<comment type="caution">
    <text evidence="2">The sequence shown here is derived from an EMBL/GenBank/DDBJ whole genome shotgun (WGS) entry which is preliminary data.</text>
</comment>
<protein>
    <submittedName>
        <fullName evidence="2">Vacuolar protein sorting-associated protein 53-like protein</fullName>
    </submittedName>
</protein>
<organism evidence="2 3">
    <name type="scientific">Frankliniella fusca</name>
    <dbReference type="NCBI Taxonomy" id="407009"/>
    <lineage>
        <taxon>Eukaryota</taxon>
        <taxon>Metazoa</taxon>
        <taxon>Ecdysozoa</taxon>
        <taxon>Arthropoda</taxon>
        <taxon>Hexapoda</taxon>
        <taxon>Insecta</taxon>
        <taxon>Pterygota</taxon>
        <taxon>Neoptera</taxon>
        <taxon>Paraneoptera</taxon>
        <taxon>Thysanoptera</taxon>
        <taxon>Terebrantia</taxon>
        <taxon>Thripoidea</taxon>
        <taxon>Thripidae</taxon>
        <taxon>Frankliniella</taxon>
    </lineage>
</organism>
<gene>
    <name evidence="2" type="ORF">KUF71_026334</name>
</gene>
<reference evidence="2" key="2">
    <citation type="journal article" date="2023" name="BMC Genomics">
        <title>Pest status, molecular evolution, and epigenetic factors derived from the genome assembly of Frankliniella fusca, a thysanopteran phytovirus vector.</title>
        <authorList>
            <person name="Catto M.A."/>
            <person name="Labadie P.E."/>
            <person name="Jacobson A.L."/>
            <person name="Kennedy G.G."/>
            <person name="Srinivasan R."/>
            <person name="Hunt B.G."/>
        </authorList>
    </citation>
    <scope>NUCLEOTIDE SEQUENCE</scope>
    <source>
        <strain evidence="2">PL_HMW_Pooled</strain>
    </source>
</reference>
<evidence type="ECO:0000313" key="3">
    <source>
        <dbReference type="Proteomes" id="UP001219518"/>
    </source>
</evidence>
<dbReference type="Proteomes" id="UP001219518">
    <property type="component" value="Unassembled WGS sequence"/>
</dbReference>
<evidence type="ECO:0000256" key="1">
    <source>
        <dbReference type="SAM" id="MobiDB-lite"/>
    </source>
</evidence>